<evidence type="ECO:0000256" key="2">
    <source>
        <dbReference type="ARBA" id="ARBA00022737"/>
    </source>
</evidence>
<evidence type="ECO:0000256" key="1">
    <source>
        <dbReference type="ARBA" id="ARBA00022574"/>
    </source>
</evidence>
<dbReference type="InterPro" id="IPR019775">
    <property type="entry name" value="WD40_repeat_CS"/>
</dbReference>
<dbReference type="SMART" id="SM00320">
    <property type="entry name" value="WD40"/>
    <property type="match status" value="5"/>
</dbReference>
<dbReference type="PANTHER" id="PTHR19879">
    <property type="entry name" value="TRANSCRIPTION INITIATION FACTOR TFIID"/>
    <property type="match status" value="1"/>
</dbReference>
<dbReference type="Gene3D" id="1.10.510.10">
    <property type="entry name" value="Transferase(Phosphotransferase) domain 1"/>
    <property type="match status" value="1"/>
</dbReference>
<feature type="domain" description="TIR" evidence="5">
    <location>
        <begin position="5"/>
        <end position="129"/>
    </location>
</feature>
<dbReference type="InterPro" id="IPR001680">
    <property type="entry name" value="WD40_rpt"/>
</dbReference>
<dbReference type="InterPro" id="IPR036322">
    <property type="entry name" value="WD40_repeat_dom_sf"/>
</dbReference>
<dbReference type="PROSITE" id="PS00678">
    <property type="entry name" value="WD_REPEATS_1"/>
    <property type="match status" value="1"/>
</dbReference>
<protein>
    <submittedName>
        <fullName evidence="6">TIR domain-containing protein</fullName>
    </submittedName>
</protein>
<name>A0ABW1DC42_9ACTN</name>
<dbReference type="Proteomes" id="UP001596058">
    <property type="component" value="Unassembled WGS sequence"/>
</dbReference>
<dbReference type="PROSITE" id="PS50104">
    <property type="entry name" value="TIR"/>
    <property type="match status" value="1"/>
</dbReference>
<proteinExistence type="predicted"/>
<dbReference type="InterPro" id="IPR000157">
    <property type="entry name" value="TIR_dom"/>
</dbReference>
<accession>A0ABW1DC42</accession>
<dbReference type="InterPro" id="IPR000719">
    <property type="entry name" value="Prot_kinase_dom"/>
</dbReference>
<dbReference type="EMBL" id="JBHSPA010000112">
    <property type="protein sequence ID" value="MFC5834408.1"/>
    <property type="molecule type" value="Genomic_DNA"/>
</dbReference>
<keyword evidence="7" id="KW-1185">Reference proteome</keyword>
<dbReference type="SUPFAM" id="SSF56112">
    <property type="entry name" value="Protein kinase-like (PK-like)"/>
    <property type="match status" value="1"/>
</dbReference>
<dbReference type="PROSITE" id="PS50082">
    <property type="entry name" value="WD_REPEATS_2"/>
    <property type="match status" value="3"/>
</dbReference>
<keyword evidence="1 3" id="KW-0853">WD repeat</keyword>
<feature type="repeat" description="WD" evidence="3">
    <location>
        <begin position="638"/>
        <end position="670"/>
    </location>
</feature>
<dbReference type="SUPFAM" id="SSF52200">
    <property type="entry name" value="Toll/Interleukin receptor TIR domain"/>
    <property type="match status" value="1"/>
</dbReference>
<dbReference type="InterPro" id="IPR011009">
    <property type="entry name" value="Kinase-like_dom_sf"/>
</dbReference>
<organism evidence="6 7">
    <name type="scientific">Nonomuraea insulae</name>
    <dbReference type="NCBI Taxonomy" id="1616787"/>
    <lineage>
        <taxon>Bacteria</taxon>
        <taxon>Bacillati</taxon>
        <taxon>Actinomycetota</taxon>
        <taxon>Actinomycetes</taxon>
        <taxon>Streptosporangiales</taxon>
        <taxon>Streptosporangiaceae</taxon>
        <taxon>Nonomuraea</taxon>
    </lineage>
</organism>
<dbReference type="PANTHER" id="PTHR19879:SF9">
    <property type="entry name" value="TRANSCRIPTION INITIATION FACTOR TFIID SUBUNIT 5"/>
    <property type="match status" value="1"/>
</dbReference>
<dbReference type="SUPFAM" id="SSF50978">
    <property type="entry name" value="WD40 repeat-like"/>
    <property type="match status" value="1"/>
</dbReference>
<dbReference type="InterPro" id="IPR015943">
    <property type="entry name" value="WD40/YVTN_repeat-like_dom_sf"/>
</dbReference>
<dbReference type="InterPro" id="IPR008266">
    <property type="entry name" value="Tyr_kinase_AS"/>
</dbReference>
<reference evidence="7" key="1">
    <citation type="journal article" date="2019" name="Int. J. Syst. Evol. Microbiol.">
        <title>The Global Catalogue of Microorganisms (GCM) 10K type strain sequencing project: providing services to taxonomists for standard genome sequencing and annotation.</title>
        <authorList>
            <consortium name="The Broad Institute Genomics Platform"/>
            <consortium name="The Broad Institute Genome Sequencing Center for Infectious Disease"/>
            <person name="Wu L."/>
            <person name="Ma J."/>
        </authorList>
    </citation>
    <scope>NUCLEOTIDE SEQUENCE [LARGE SCALE GENOMIC DNA]</scope>
    <source>
        <strain evidence="7">CCUG 53903</strain>
    </source>
</reference>
<feature type="repeat" description="WD" evidence="3">
    <location>
        <begin position="833"/>
        <end position="864"/>
    </location>
</feature>
<feature type="domain" description="Protein kinase" evidence="4">
    <location>
        <begin position="208"/>
        <end position="455"/>
    </location>
</feature>
<dbReference type="InterPro" id="IPR035897">
    <property type="entry name" value="Toll_tir_struct_dom_sf"/>
</dbReference>
<feature type="repeat" description="WD" evidence="3">
    <location>
        <begin position="549"/>
        <end position="583"/>
    </location>
</feature>
<keyword evidence="2" id="KW-0677">Repeat</keyword>
<dbReference type="Gene3D" id="3.30.200.20">
    <property type="entry name" value="Phosphorylase Kinase, domain 1"/>
    <property type="match status" value="1"/>
</dbReference>
<evidence type="ECO:0000259" key="5">
    <source>
        <dbReference type="PROSITE" id="PS50104"/>
    </source>
</evidence>
<dbReference type="PROSITE" id="PS50011">
    <property type="entry name" value="PROTEIN_KINASE_DOM"/>
    <property type="match status" value="1"/>
</dbReference>
<dbReference type="Gene3D" id="3.40.50.10140">
    <property type="entry name" value="Toll/interleukin-1 receptor homology (TIR) domain"/>
    <property type="match status" value="1"/>
</dbReference>
<dbReference type="CDD" id="cd14014">
    <property type="entry name" value="STKc_PknB_like"/>
    <property type="match status" value="1"/>
</dbReference>
<evidence type="ECO:0000313" key="7">
    <source>
        <dbReference type="Proteomes" id="UP001596058"/>
    </source>
</evidence>
<dbReference type="PROSITE" id="PS50294">
    <property type="entry name" value="WD_REPEATS_REGION"/>
    <property type="match status" value="3"/>
</dbReference>
<dbReference type="Pfam" id="PF00069">
    <property type="entry name" value="Pkinase"/>
    <property type="match status" value="1"/>
</dbReference>
<dbReference type="Gene3D" id="2.130.10.10">
    <property type="entry name" value="YVTN repeat-like/Quinoprotein amine dehydrogenase"/>
    <property type="match status" value="2"/>
</dbReference>
<dbReference type="SMART" id="SM00255">
    <property type="entry name" value="TIR"/>
    <property type="match status" value="1"/>
</dbReference>
<dbReference type="Pfam" id="PF00400">
    <property type="entry name" value="WD40"/>
    <property type="match status" value="4"/>
</dbReference>
<evidence type="ECO:0000313" key="6">
    <source>
        <dbReference type="EMBL" id="MFC5834408.1"/>
    </source>
</evidence>
<gene>
    <name evidence="6" type="ORF">ACFPZ3_62090</name>
</gene>
<evidence type="ECO:0000256" key="3">
    <source>
        <dbReference type="PROSITE-ProRule" id="PRU00221"/>
    </source>
</evidence>
<dbReference type="Pfam" id="PF13676">
    <property type="entry name" value="TIR_2"/>
    <property type="match status" value="1"/>
</dbReference>
<sequence length="903" mass="98394">MMSDIARDFFISYTASDAAWAVWIAWQLEKADYRVLVQEWDFVPGVHWTATMEEGVSKARRTLVVLSEDYLHSVYGRLEWTTALRADQHGSERRLVPVQVAECRTPSMLTGIVWVDLMGATEDEARRRLLAGIEQAHSGRAKPSRTPIYPGIVPTRVGGQNVNPPTLPPSYPGPGGSMATSMVLFEGRDRFERATPLTKADPQIIGGYALRHRLSLGNACTVYLGEDGKGRKGAVKVPHRHLWKDARARLAREAQHGRAFRSVHVSAVLEADVNTSPPYLVTEFVHGPTLDEQILRRRLFGGPGLRHLAVNVLTAVGDLHRAGIVHGDLSPANVILSSSGPRLIDLGASRTSGDQQIWRPTGTAQLLAPEQWRDEPITEATDVFGWGCLIMYAATGRWPFAGGSELALRRAILADAPDLTGLDAIVRPLVRQALDRNPAARPTIGVLRTRLNPPLDVLTPRTPTTAKRIGRRTAVGMMAGLAGVSLSRDSVRVAPLPIVDQANAIATVADRLRDSDPDLAGRLDLAAYVTRPTPPARANLLRHARIATLRGHGGSVKGLAFHPLNGMLVSAGLDATVRLWDVRGQNFSAPVVAFTNVSPLFSAAFGPDGTLFFGDGDGFVTKVRDLRSVGRELPRFRAHDAESEVLRLRFSRNGRLLATSGSDGFAKIWDPADTRKPLRVFDHTVRTRHLRYVWGVTFCGEDRVLVTAGDCEDESTVKLWRLGDTDPGRHDPPMRIPDMFVSIGDVISNPVDDGVVAIVSGVLGGSNMVRRLRVSESVALDVRPETDFGSFAKLNHSAAFSPDGSMFATGNDNDHDARVRLWTLSDTSVSTPLFEQRRPVWATAFSPDGKLLAAGGDDLTVCLWGTDPALLRAALCASPSFATPSRGVWREYLPDVPYPGRCP</sequence>
<dbReference type="PROSITE" id="PS00109">
    <property type="entry name" value="PROTEIN_KINASE_TYR"/>
    <property type="match status" value="1"/>
</dbReference>
<comment type="caution">
    <text evidence="6">The sequence shown here is derived from an EMBL/GenBank/DDBJ whole genome shotgun (WGS) entry which is preliminary data.</text>
</comment>
<evidence type="ECO:0000259" key="4">
    <source>
        <dbReference type="PROSITE" id="PS50011"/>
    </source>
</evidence>